<evidence type="ECO:0000313" key="1">
    <source>
        <dbReference type="EMBL" id="KAK0723087.1"/>
    </source>
</evidence>
<accession>A0AA40AW50</accession>
<evidence type="ECO:0000313" key="2">
    <source>
        <dbReference type="Proteomes" id="UP001172101"/>
    </source>
</evidence>
<sequence>MLTLLRSGNSPFDGLWDANVLIRVVEENLGAKVIDIPVVYKGSHNYGFLTCNLPKFQVAVYNLLRSEPNILVSRLLYYRIPVQHAGPRLDLPRDIAGRHLFLFERAEGVNNVWRDLSPEQRTHLLAQSVRIRASLFHFNLPPDFAAVWLRERLFEQKPKSLPIPVAPTRDDHATVGPITAAAKQSLLRLVPHIIPTDGDQTALCRLVLEHGDFGIHNMSIKMDANGQPLVTLYDWETGCEKAAPLFIRVPDDATPDDRVEYMTWARQYFKILFNQALGYERAI</sequence>
<keyword evidence="2" id="KW-1185">Reference proteome</keyword>
<organism evidence="1 2">
    <name type="scientific">Lasiosphaeria miniovina</name>
    <dbReference type="NCBI Taxonomy" id="1954250"/>
    <lineage>
        <taxon>Eukaryota</taxon>
        <taxon>Fungi</taxon>
        <taxon>Dikarya</taxon>
        <taxon>Ascomycota</taxon>
        <taxon>Pezizomycotina</taxon>
        <taxon>Sordariomycetes</taxon>
        <taxon>Sordariomycetidae</taxon>
        <taxon>Sordariales</taxon>
        <taxon>Lasiosphaeriaceae</taxon>
        <taxon>Lasiosphaeria</taxon>
    </lineage>
</organism>
<gene>
    <name evidence="1" type="ORF">B0T26DRAFT_740131</name>
</gene>
<proteinExistence type="predicted"/>
<reference evidence="1" key="1">
    <citation type="submission" date="2023-06" db="EMBL/GenBank/DDBJ databases">
        <title>Genome-scale phylogeny and comparative genomics of the fungal order Sordariales.</title>
        <authorList>
            <consortium name="Lawrence Berkeley National Laboratory"/>
            <person name="Hensen N."/>
            <person name="Bonometti L."/>
            <person name="Westerberg I."/>
            <person name="Brannstrom I.O."/>
            <person name="Guillou S."/>
            <person name="Cros-Aarteil S."/>
            <person name="Calhoun S."/>
            <person name="Haridas S."/>
            <person name="Kuo A."/>
            <person name="Mondo S."/>
            <person name="Pangilinan J."/>
            <person name="Riley R."/>
            <person name="LaButti K."/>
            <person name="Andreopoulos B."/>
            <person name="Lipzen A."/>
            <person name="Chen C."/>
            <person name="Yanf M."/>
            <person name="Daum C."/>
            <person name="Ng V."/>
            <person name="Clum A."/>
            <person name="Steindorff A."/>
            <person name="Ohm R."/>
            <person name="Martin F."/>
            <person name="Silar P."/>
            <person name="Natvig D."/>
            <person name="Lalanne C."/>
            <person name="Gautier V."/>
            <person name="Ament-velasquez S.L."/>
            <person name="Kruys A."/>
            <person name="Hutchinson M.I."/>
            <person name="Powell A.J."/>
            <person name="Barry K."/>
            <person name="Miller A.N."/>
            <person name="Grigoriev I.V."/>
            <person name="Debuchy R."/>
            <person name="Gladieux P."/>
            <person name="Thoren M.H."/>
            <person name="Johannesson H."/>
        </authorList>
    </citation>
    <scope>NUCLEOTIDE SEQUENCE</scope>
    <source>
        <strain evidence="1">SMH2392-1A</strain>
    </source>
</reference>
<dbReference type="GeneID" id="85327079"/>
<comment type="caution">
    <text evidence="1">The sequence shown here is derived from an EMBL/GenBank/DDBJ whole genome shotgun (WGS) entry which is preliminary data.</text>
</comment>
<evidence type="ECO:0008006" key="3">
    <source>
        <dbReference type="Google" id="ProtNLM"/>
    </source>
</evidence>
<name>A0AA40AW50_9PEZI</name>
<dbReference type="AlphaFoldDB" id="A0AA40AW50"/>
<dbReference type="RefSeq" id="XP_060299011.1">
    <property type="nucleotide sequence ID" value="XM_060443809.1"/>
</dbReference>
<protein>
    <recommendedName>
        <fullName evidence="3">Aminoglycoside phosphotransferase domain-containing protein</fullName>
    </recommendedName>
</protein>
<dbReference type="Proteomes" id="UP001172101">
    <property type="component" value="Unassembled WGS sequence"/>
</dbReference>
<dbReference type="EMBL" id="JAUIRO010000003">
    <property type="protein sequence ID" value="KAK0723087.1"/>
    <property type="molecule type" value="Genomic_DNA"/>
</dbReference>